<dbReference type="PROSITE" id="PS51883">
    <property type="entry name" value="OBG"/>
    <property type="match status" value="1"/>
</dbReference>
<dbReference type="Pfam" id="PF01926">
    <property type="entry name" value="MMR_HSR1"/>
    <property type="match status" value="2"/>
</dbReference>
<dbReference type="PANTHER" id="PTHR11702">
    <property type="entry name" value="DEVELOPMENTALLY REGULATED GTP-BINDING PROTEIN-RELATED"/>
    <property type="match status" value="1"/>
</dbReference>
<dbReference type="InterPro" id="IPR006073">
    <property type="entry name" value="GTP-bd"/>
</dbReference>
<dbReference type="Gene3D" id="2.70.210.12">
    <property type="entry name" value="GTP1/OBG domain"/>
    <property type="match status" value="1"/>
</dbReference>
<dbReference type="SUPFAM" id="SSF82051">
    <property type="entry name" value="Obg GTP-binding protein N-terminal domain"/>
    <property type="match status" value="1"/>
</dbReference>
<dbReference type="GO" id="GO:0005525">
    <property type="term" value="F:GTP binding"/>
    <property type="evidence" value="ECO:0007669"/>
    <property type="project" value="UniProtKB-KW"/>
</dbReference>
<proteinExistence type="predicted"/>
<dbReference type="EMBL" id="OC006201">
    <property type="protein sequence ID" value="CAD7265985.1"/>
    <property type="molecule type" value="Genomic_DNA"/>
</dbReference>
<dbReference type="InterPro" id="IPR045086">
    <property type="entry name" value="OBG_GTPase"/>
</dbReference>
<name>A0A7R9B4U3_TIMSH</name>
<keyword evidence="1" id="KW-0547">Nucleotide-binding</keyword>
<evidence type="ECO:0000256" key="2">
    <source>
        <dbReference type="ARBA" id="ARBA00023134"/>
    </source>
</evidence>
<dbReference type="GO" id="GO:0003924">
    <property type="term" value="F:GTPase activity"/>
    <property type="evidence" value="ECO:0007669"/>
    <property type="project" value="InterPro"/>
</dbReference>
<sequence>MKNILSQREAGMALTRTCSLTWSAARSVLVERRGYTSHNHAVTALRSKKAKSKRNMVQHFVDVRAVRAVGGTGGDGNISFLQLWSNETAGPDGGDGGNGGHVVLEASLDIRDLNHVSSILKADPGERGYNKDCSGKNAAHTVVKSPHECTNNSHKPRVPQVPLGTIVKTATGRVIADLSRDGSMFVAARGGAGGHGNHFFVSDTAQSPQVAEFGAQGEDLQYVLEVRSMAHIGLVRSLVDGGLIGLPNAGKSTLLQAISRARPKIAPYPFTTLKPHLGMVQYDDYEQIAGTYVSMQMELQALTGLAAQNVTGELFDGITRLSANMSRDSFRKWAPVIPTLVPCFVTRSAVIALYQIAHTIGFLSTGQHRSWLPNPPTRGCLGPYTWRRPVTVRRDVRVHSVSVHLTEIRTLISPSSAVELNTTRVLANYATEAKNKNKLQWEINNVSFVSKSSVADLPGLISGSHQNKGLGIAFLKHAERCAALMFVVDLSCSEPWCHVDLLRYELGQFSSELIRRPQVVVGNKLDLPESKENLATLKERIDVPIIPISAKVGTNLSVLLQHIRSLYDQHLSGGPEE</sequence>
<accession>A0A7R9B4U3</accession>
<dbReference type="PANTHER" id="PTHR11702:SF31">
    <property type="entry name" value="MITOCHONDRIAL RIBOSOME-ASSOCIATED GTPASE 2"/>
    <property type="match status" value="1"/>
</dbReference>
<keyword evidence="2" id="KW-0342">GTP-binding</keyword>
<dbReference type="InterPro" id="IPR006169">
    <property type="entry name" value="GTP1_OBG_dom"/>
</dbReference>
<gene>
    <name evidence="5" type="ORF">TSIB3V08_LOCUS10013</name>
</gene>
<evidence type="ECO:0000259" key="4">
    <source>
        <dbReference type="PROSITE" id="PS51883"/>
    </source>
</evidence>
<evidence type="ECO:0008006" key="6">
    <source>
        <dbReference type="Google" id="ProtNLM"/>
    </source>
</evidence>
<evidence type="ECO:0000256" key="1">
    <source>
        <dbReference type="ARBA" id="ARBA00022741"/>
    </source>
</evidence>
<organism evidence="5">
    <name type="scientific">Timema shepardi</name>
    <name type="common">Walking stick</name>
    <dbReference type="NCBI Taxonomy" id="629360"/>
    <lineage>
        <taxon>Eukaryota</taxon>
        <taxon>Metazoa</taxon>
        <taxon>Ecdysozoa</taxon>
        <taxon>Arthropoda</taxon>
        <taxon>Hexapoda</taxon>
        <taxon>Insecta</taxon>
        <taxon>Pterygota</taxon>
        <taxon>Neoptera</taxon>
        <taxon>Polyneoptera</taxon>
        <taxon>Phasmatodea</taxon>
        <taxon>Timematodea</taxon>
        <taxon>Timematoidea</taxon>
        <taxon>Timematidae</taxon>
        <taxon>Timema</taxon>
    </lineage>
</organism>
<dbReference type="PROSITE" id="PS51710">
    <property type="entry name" value="G_OBG"/>
    <property type="match status" value="1"/>
</dbReference>
<protein>
    <recommendedName>
        <fullName evidence="6">Mitochondrial ribosome-associated GTPase 2</fullName>
    </recommendedName>
</protein>
<dbReference type="PRINTS" id="PR00326">
    <property type="entry name" value="GTP1OBG"/>
</dbReference>
<dbReference type="Gene3D" id="3.40.50.300">
    <property type="entry name" value="P-loop containing nucleotide triphosphate hydrolases"/>
    <property type="match status" value="2"/>
</dbReference>
<reference evidence="5" key="1">
    <citation type="submission" date="2020-11" db="EMBL/GenBank/DDBJ databases">
        <authorList>
            <person name="Tran Van P."/>
        </authorList>
    </citation>
    <scope>NUCLEOTIDE SEQUENCE</scope>
</reference>
<dbReference type="GO" id="GO:0005739">
    <property type="term" value="C:mitochondrion"/>
    <property type="evidence" value="ECO:0007669"/>
    <property type="project" value="TreeGrafter"/>
</dbReference>
<dbReference type="SUPFAM" id="SSF52540">
    <property type="entry name" value="P-loop containing nucleoside triphosphate hydrolases"/>
    <property type="match status" value="1"/>
</dbReference>
<feature type="domain" description="OBG-type G" evidence="3">
    <location>
        <begin position="239"/>
        <end position="568"/>
    </location>
</feature>
<feature type="domain" description="Obg" evidence="4">
    <location>
        <begin position="58"/>
        <end position="229"/>
    </location>
</feature>
<evidence type="ECO:0000313" key="5">
    <source>
        <dbReference type="EMBL" id="CAD7265985.1"/>
    </source>
</evidence>
<dbReference type="InterPro" id="IPR027417">
    <property type="entry name" value="P-loop_NTPase"/>
</dbReference>
<dbReference type="Pfam" id="PF01018">
    <property type="entry name" value="GTP1_OBG"/>
    <property type="match status" value="1"/>
</dbReference>
<dbReference type="GO" id="GO:0042254">
    <property type="term" value="P:ribosome biogenesis"/>
    <property type="evidence" value="ECO:0007669"/>
    <property type="project" value="UniProtKB-UniRule"/>
</dbReference>
<dbReference type="InterPro" id="IPR036726">
    <property type="entry name" value="GTP1_OBG_dom_sf"/>
</dbReference>
<dbReference type="InterPro" id="IPR031167">
    <property type="entry name" value="G_OBG"/>
</dbReference>
<dbReference type="AlphaFoldDB" id="A0A7R9B4U3"/>
<evidence type="ECO:0000259" key="3">
    <source>
        <dbReference type="PROSITE" id="PS51710"/>
    </source>
</evidence>